<reference evidence="1" key="1">
    <citation type="submission" date="2014-11" db="EMBL/GenBank/DDBJ databases">
        <authorList>
            <person name="Amaro Gonzalez C."/>
        </authorList>
    </citation>
    <scope>NUCLEOTIDE SEQUENCE</scope>
</reference>
<accession>A0A0E9UZW3</accession>
<sequence>MKQKCLAAVFLDIYRQGIVFCLDSLHLKIINPSFNIANLQTLLMPGKP</sequence>
<dbReference type="AlphaFoldDB" id="A0A0E9UZW3"/>
<organism evidence="1">
    <name type="scientific">Anguilla anguilla</name>
    <name type="common">European freshwater eel</name>
    <name type="synonym">Muraena anguilla</name>
    <dbReference type="NCBI Taxonomy" id="7936"/>
    <lineage>
        <taxon>Eukaryota</taxon>
        <taxon>Metazoa</taxon>
        <taxon>Chordata</taxon>
        <taxon>Craniata</taxon>
        <taxon>Vertebrata</taxon>
        <taxon>Euteleostomi</taxon>
        <taxon>Actinopterygii</taxon>
        <taxon>Neopterygii</taxon>
        <taxon>Teleostei</taxon>
        <taxon>Anguilliformes</taxon>
        <taxon>Anguillidae</taxon>
        <taxon>Anguilla</taxon>
    </lineage>
</organism>
<dbReference type="EMBL" id="GBXM01038039">
    <property type="protein sequence ID" value="JAH70538.1"/>
    <property type="molecule type" value="Transcribed_RNA"/>
</dbReference>
<protein>
    <submittedName>
        <fullName evidence="1">Uncharacterized protein</fullName>
    </submittedName>
</protein>
<evidence type="ECO:0000313" key="1">
    <source>
        <dbReference type="EMBL" id="JAH70538.1"/>
    </source>
</evidence>
<name>A0A0E9UZW3_ANGAN</name>
<proteinExistence type="predicted"/>
<reference evidence="1" key="2">
    <citation type="journal article" date="2015" name="Fish Shellfish Immunol.">
        <title>Early steps in the European eel (Anguilla anguilla)-Vibrio vulnificus interaction in the gills: Role of the RtxA13 toxin.</title>
        <authorList>
            <person name="Callol A."/>
            <person name="Pajuelo D."/>
            <person name="Ebbesson L."/>
            <person name="Teles M."/>
            <person name="MacKenzie S."/>
            <person name="Amaro C."/>
        </authorList>
    </citation>
    <scope>NUCLEOTIDE SEQUENCE</scope>
</reference>